<dbReference type="InterPro" id="IPR029068">
    <property type="entry name" value="Glyas_Bleomycin-R_OHBP_Dase"/>
</dbReference>
<dbReference type="PANTHER" id="PTHR36503">
    <property type="entry name" value="BLR2520 PROTEIN"/>
    <property type="match status" value="1"/>
</dbReference>
<dbReference type="InterPro" id="IPR037523">
    <property type="entry name" value="VOC_core"/>
</dbReference>
<gene>
    <name evidence="2" type="ORF">CK625_11140</name>
</gene>
<dbReference type="EMBL" id="NSJB01000010">
    <property type="protein sequence ID" value="PAT36487.1"/>
    <property type="molecule type" value="Genomic_DNA"/>
</dbReference>
<accession>A0A2A2AFB0</accession>
<dbReference type="Proteomes" id="UP000218054">
    <property type="component" value="Unassembled WGS sequence"/>
</dbReference>
<dbReference type="PANTHER" id="PTHR36503:SF3">
    <property type="entry name" value="BLR0126 PROTEIN"/>
    <property type="match status" value="1"/>
</dbReference>
<name>A0A2A2AFB0_9BURK</name>
<evidence type="ECO:0000259" key="1">
    <source>
        <dbReference type="PROSITE" id="PS51819"/>
    </source>
</evidence>
<keyword evidence="3" id="KW-1185">Reference proteome</keyword>
<organism evidence="2 3">
    <name type="scientific">Vandammella animalimorsus</name>
    <dbReference type="NCBI Taxonomy" id="2029117"/>
    <lineage>
        <taxon>Bacteria</taxon>
        <taxon>Pseudomonadati</taxon>
        <taxon>Pseudomonadota</taxon>
        <taxon>Betaproteobacteria</taxon>
        <taxon>Burkholderiales</taxon>
        <taxon>Comamonadaceae</taxon>
        <taxon>Vandammella</taxon>
    </lineage>
</organism>
<dbReference type="Pfam" id="PF00903">
    <property type="entry name" value="Glyoxalase"/>
    <property type="match status" value="1"/>
</dbReference>
<dbReference type="PROSITE" id="PS51819">
    <property type="entry name" value="VOC"/>
    <property type="match status" value="1"/>
</dbReference>
<dbReference type="InterPro" id="IPR004360">
    <property type="entry name" value="Glyas_Fos-R_dOase_dom"/>
</dbReference>
<dbReference type="AlphaFoldDB" id="A0A2A2AFB0"/>
<sequence>MGKKPKTGVQEVNMTRMAHVTQINLVVDDLERSRVFYAALGCELRAITLPSDETPRAWVVTCGFAPLAIHTAEFAAWWDPSAPTVNAGATIIDVTFDAYADAARFIETVRTNGGRLVQELTDMPWGQSYAIFTDPDGYRWGVKTTPAQASAPDASS</sequence>
<reference evidence="2 3" key="1">
    <citation type="submission" date="2017-08" db="EMBL/GenBank/DDBJ databases">
        <title>WGS of Clinical strains of the CDC Group NO-1 linked to zoonotic infections in humans.</title>
        <authorList>
            <person name="Bernier A.-M."/>
            <person name="Bernard K."/>
        </authorList>
    </citation>
    <scope>NUCLEOTIDE SEQUENCE [LARGE SCALE GENOMIC DNA]</scope>
    <source>
        <strain evidence="2 3">NML00-0135</strain>
    </source>
</reference>
<protein>
    <recommendedName>
        <fullName evidence="1">VOC domain-containing protein</fullName>
    </recommendedName>
</protein>
<evidence type="ECO:0000313" key="3">
    <source>
        <dbReference type="Proteomes" id="UP000218054"/>
    </source>
</evidence>
<evidence type="ECO:0000313" key="2">
    <source>
        <dbReference type="EMBL" id="PAT36487.1"/>
    </source>
</evidence>
<proteinExistence type="predicted"/>
<dbReference type="Gene3D" id="3.10.180.10">
    <property type="entry name" value="2,3-Dihydroxybiphenyl 1,2-Dioxygenase, domain 1"/>
    <property type="match status" value="1"/>
</dbReference>
<dbReference type="SUPFAM" id="SSF54593">
    <property type="entry name" value="Glyoxalase/Bleomycin resistance protein/Dihydroxybiphenyl dioxygenase"/>
    <property type="match status" value="1"/>
</dbReference>
<comment type="caution">
    <text evidence="2">The sequence shown here is derived from an EMBL/GenBank/DDBJ whole genome shotgun (WGS) entry which is preliminary data.</text>
</comment>
<feature type="domain" description="VOC" evidence="1">
    <location>
        <begin position="16"/>
        <end position="145"/>
    </location>
</feature>